<organism evidence="1 2">
    <name type="scientific">Conger conger</name>
    <name type="common">Conger eel</name>
    <name type="synonym">Muraena conger</name>
    <dbReference type="NCBI Taxonomy" id="82655"/>
    <lineage>
        <taxon>Eukaryota</taxon>
        <taxon>Metazoa</taxon>
        <taxon>Chordata</taxon>
        <taxon>Craniata</taxon>
        <taxon>Vertebrata</taxon>
        <taxon>Euteleostomi</taxon>
        <taxon>Actinopterygii</taxon>
        <taxon>Neopterygii</taxon>
        <taxon>Teleostei</taxon>
        <taxon>Anguilliformes</taxon>
        <taxon>Congridae</taxon>
        <taxon>Conger</taxon>
    </lineage>
</organism>
<sequence length="54" mass="5614">MCLAESAITANMDSTSCSPCTLMAAAPVTAIPVGTYRQILPVTRTQVNASARQT</sequence>
<keyword evidence="2" id="KW-1185">Reference proteome</keyword>
<gene>
    <name evidence="1" type="ORF">COCON_G00012370</name>
</gene>
<evidence type="ECO:0000313" key="1">
    <source>
        <dbReference type="EMBL" id="KAJ8288578.1"/>
    </source>
</evidence>
<dbReference type="Proteomes" id="UP001152803">
    <property type="component" value="Unassembled WGS sequence"/>
</dbReference>
<accession>A0A9Q1E2W0</accession>
<comment type="caution">
    <text evidence="1">The sequence shown here is derived from an EMBL/GenBank/DDBJ whole genome shotgun (WGS) entry which is preliminary data.</text>
</comment>
<protein>
    <submittedName>
        <fullName evidence="1">Uncharacterized protein</fullName>
    </submittedName>
</protein>
<dbReference type="EMBL" id="JAFJMO010000001">
    <property type="protein sequence ID" value="KAJ8288578.1"/>
    <property type="molecule type" value="Genomic_DNA"/>
</dbReference>
<reference evidence="1" key="1">
    <citation type="journal article" date="2023" name="Science">
        <title>Genome structures resolve the early diversification of teleost fishes.</title>
        <authorList>
            <person name="Parey E."/>
            <person name="Louis A."/>
            <person name="Montfort J."/>
            <person name="Bouchez O."/>
            <person name="Roques C."/>
            <person name="Iampietro C."/>
            <person name="Lluch J."/>
            <person name="Castinel A."/>
            <person name="Donnadieu C."/>
            <person name="Desvignes T."/>
            <person name="Floi Bucao C."/>
            <person name="Jouanno E."/>
            <person name="Wen M."/>
            <person name="Mejri S."/>
            <person name="Dirks R."/>
            <person name="Jansen H."/>
            <person name="Henkel C."/>
            <person name="Chen W.J."/>
            <person name="Zahm M."/>
            <person name="Cabau C."/>
            <person name="Klopp C."/>
            <person name="Thompson A.W."/>
            <person name="Robinson-Rechavi M."/>
            <person name="Braasch I."/>
            <person name="Lecointre G."/>
            <person name="Bobe J."/>
            <person name="Postlethwait J.H."/>
            <person name="Berthelot C."/>
            <person name="Roest Crollius H."/>
            <person name="Guiguen Y."/>
        </authorList>
    </citation>
    <scope>NUCLEOTIDE SEQUENCE</scope>
    <source>
        <strain evidence="1">Concon-B</strain>
    </source>
</reference>
<dbReference type="OrthoDB" id="5984158at2759"/>
<dbReference type="AlphaFoldDB" id="A0A9Q1E2W0"/>
<name>A0A9Q1E2W0_CONCO</name>
<proteinExistence type="predicted"/>
<evidence type="ECO:0000313" key="2">
    <source>
        <dbReference type="Proteomes" id="UP001152803"/>
    </source>
</evidence>